<keyword evidence="3" id="KW-0378">Hydrolase</keyword>
<dbReference type="InterPro" id="IPR024607">
    <property type="entry name" value="Sulfatase_CS"/>
</dbReference>
<keyword evidence="4" id="KW-0106">Calcium</keyword>
<dbReference type="HOGENOM" id="CLU_006332_11_1_10"/>
<evidence type="ECO:0000259" key="7">
    <source>
        <dbReference type="Pfam" id="PF00884"/>
    </source>
</evidence>
<dbReference type="InterPro" id="IPR050738">
    <property type="entry name" value="Sulfatase"/>
</dbReference>
<organism evidence="8 9">
    <name type="scientific">Parabacteroides gordonii MS-1 = DSM 23371</name>
    <dbReference type="NCBI Taxonomy" id="1203610"/>
    <lineage>
        <taxon>Bacteria</taxon>
        <taxon>Pseudomonadati</taxon>
        <taxon>Bacteroidota</taxon>
        <taxon>Bacteroidia</taxon>
        <taxon>Bacteroidales</taxon>
        <taxon>Tannerellaceae</taxon>
        <taxon>Parabacteroides</taxon>
    </lineage>
</organism>
<dbReference type="PANTHER" id="PTHR42693:SF53">
    <property type="entry name" value="ENDO-4-O-SULFATASE"/>
    <property type="match status" value="1"/>
</dbReference>
<comment type="caution">
    <text evidence="8">The sequence shown here is derived from an EMBL/GenBank/DDBJ whole genome shotgun (WGS) entry which is preliminary data.</text>
</comment>
<proteinExistence type="inferred from homology"/>
<feature type="modified residue" description="3-oxoalanine (Ser)" evidence="5">
    <location>
        <position position="78"/>
    </location>
</feature>
<reference evidence="8 9" key="1">
    <citation type="submission" date="2013-04" db="EMBL/GenBank/DDBJ databases">
        <title>The Genome Sequence of Parabacteroides gordonii DSM 23371.</title>
        <authorList>
            <consortium name="The Broad Institute Genomics Platform"/>
            <person name="Earl A."/>
            <person name="Ward D."/>
            <person name="Feldgarden M."/>
            <person name="Gevers D."/>
            <person name="Martens E."/>
            <person name="Sakamoto M."/>
            <person name="Benno Y."/>
            <person name="Suzuki N."/>
            <person name="Matsunaga N."/>
            <person name="Koshihara K."/>
            <person name="Seki M."/>
            <person name="Komiya H."/>
            <person name="Walker B."/>
            <person name="Young S."/>
            <person name="Zeng Q."/>
            <person name="Gargeya S."/>
            <person name="Fitzgerald M."/>
            <person name="Haas B."/>
            <person name="Abouelleil A."/>
            <person name="Allen A.W."/>
            <person name="Alvarado L."/>
            <person name="Arachchi H.M."/>
            <person name="Berlin A.M."/>
            <person name="Chapman S.B."/>
            <person name="Gainer-Dewar J."/>
            <person name="Goldberg J."/>
            <person name="Griggs A."/>
            <person name="Gujja S."/>
            <person name="Hansen M."/>
            <person name="Howarth C."/>
            <person name="Imamovic A."/>
            <person name="Ireland A."/>
            <person name="Larimer J."/>
            <person name="McCowan C."/>
            <person name="Murphy C."/>
            <person name="Pearson M."/>
            <person name="Poon T.W."/>
            <person name="Priest M."/>
            <person name="Roberts A."/>
            <person name="Saif S."/>
            <person name="Shea T."/>
            <person name="Sisk P."/>
            <person name="Sykes S."/>
            <person name="Wortman J."/>
            <person name="Nusbaum C."/>
            <person name="Birren B."/>
        </authorList>
    </citation>
    <scope>NUCLEOTIDE SEQUENCE [LARGE SCALE GENOMIC DNA]</scope>
    <source>
        <strain evidence="8 9">MS-1</strain>
    </source>
</reference>
<dbReference type="InterPro" id="IPR000917">
    <property type="entry name" value="Sulfatase_N"/>
</dbReference>
<feature type="signal peptide" evidence="6">
    <location>
        <begin position="1"/>
        <end position="23"/>
    </location>
</feature>
<evidence type="ECO:0000313" key="9">
    <source>
        <dbReference type="Proteomes" id="UP000033035"/>
    </source>
</evidence>
<keyword evidence="9" id="KW-1185">Reference proteome</keyword>
<dbReference type="GO" id="GO:0046872">
    <property type="term" value="F:metal ion binding"/>
    <property type="evidence" value="ECO:0007669"/>
    <property type="project" value="UniProtKB-KW"/>
</dbReference>
<evidence type="ECO:0000256" key="6">
    <source>
        <dbReference type="SAM" id="SignalP"/>
    </source>
</evidence>
<evidence type="ECO:0000256" key="5">
    <source>
        <dbReference type="PIRSR" id="PIRSR600917-52"/>
    </source>
</evidence>
<dbReference type="AlphaFoldDB" id="A0A0F5JK12"/>
<keyword evidence="6" id="KW-0732">Signal</keyword>
<sequence length="558" mass="63596">MKTVVFKTLPIAAFAFSASACNAQENNKESKPNILVILADDMGFSDLGCYGGEIHTPNLDKLAAEGLRFTHFYNTSRSCPTRASLLTGLYQHQAGIGRMTFDDNQPGYRGTMTHNGVTIAEALKENGYQTAWVGKWHIAETPLRPDQRQWLAHQVQHDEFAPKDNYPINRGFQDCYGTIYGVVDYFDPFSLISGDKPVNSVPDDYYSTIALADTAVAYVNKYAETDKPFFMYLAFHCPHWPLHALPEDIEKYKDTYKDGWQAIREARYQRMKEMKLFGDADNFLSPRQFTDSWEENPTKEWDARAMAVHAAMVDRMDQEIGRVIETLRKNGQLDNTLILFMSDNGCSNEDCQNYSEGENDRPAETRDGRKIVYPKEKEVMPGPETSYASVGARWANAANTPFRFWKAKSYEGGICTPMIAHWPKGIKQPKGSVNTQMGHVMDIMATCLDISGTKYPTEYNGHKIIPLAGESLNPIFKTGTRKGHDELCFEHFNEKALIDASGWKIVWPNSTKSWELYNLNEDRSEMHNLADQYPDKVKDMVARYLEWEKDYMVVPRPQ</sequence>
<dbReference type="InterPro" id="IPR017850">
    <property type="entry name" value="Alkaline_phosphatase_core_sf"/>
</dbReference>
<dbReference type="STRING" id="1203610.HMPREF1536_01739"/>
<keyword evidence="2" id="KW-0479">Metal-binding</keyword>
<evidence type="ECO:0000256" key="3">
    <source>
        <dbReference type="ARBA" id="ARBA00022801"/>
    </source>
</evidence>
<feature type="domain" description="Sulfatase N-terminal" evidence="7">
    <location>
        <begin position="32"/>
        <end position="452"/>
    </location>
</feature>
<evidence type="ECO:0000313" key="8">
    <source>
        <dbReference type="EMBL" id="KKB57930.1"/>
    </source>
</evidence>
<dbReference type="RefSeq" id="WP_046151784.1">
    <property type="nucleotide sequence ID" value="NZ_KQ033919.1"/>
</dbReference>
<evidence type="ECO:0000256" key="4">
    <source>
        <dbReference type="ARBA" id="ARBA00022837"/>
    </source>
</evidence>
<dbReference type="PROSITE" id="PS00149">
    <property type="entry name" value="SULFATASE_2"/>
    <property type="match status" value="1"/>
</dbReference>
<name>A0A0F5JK12_9BACT</name>
<dbReference type="Proteomes" id="UP000033035">
    <property type="component" value="Unassembled WGS sequence"/>
</dbReference>
<dbReference type="PANTHER" id="PTHR42693">
    <property type="entry name" value="ARYLSULFATASE FAMILY MEMBER"/>
    <property type="match status" value="1"/>
</dbReference>
<dbReference type="SUPFAM" id="SSF53649">
    <property type="entry name" value="Alkaline phosphatase-like"/>
    <property type="match status" value="1"/>
</dbReference>
<dbReference type="CDD" id="cd16025">
    <property type="entry name" value="PAS_like"/>
    <property type="match status" value="1"/>
</dbReference>
<protein>
    <recommendedName>
        <fullName evidence="7">Sulfatase N-terminal domain-containing protein</fullName>
    </recommendedName>
</protein>
<dbReference type="Gene3D" id="3.30.1120.10">
    <property type="match status" value="1"/>
</dbReference>
<gene>
    <name evidence="8" type="ORF">HMPREF1536_01739</name>
</gene>
<comment type="PTM">
    <text evidence="5">The conversion to 3-oxoalanine (also known as C-formylglycine, FGly), of a serine or cysteine residue in prokaryotes and of a cysteine residue in eukaryotes, is critical for catalytic activity.</text>
</comment>
<dbReference type="Pfam" id="PF00884">
    <property type="entry name" value="Sulfatase"/>
    <property type="match status" value="1"/>
</dbReference>
<dbReference type="FunFam" id="3.40.720.10:FF:000047">
    <property type="entry name" value="Arylsulfatase"/>
    <property type="match status" value="1"/>
</dbReference>
<dbReference type="PROSITE" id="PS51257">
    <property type="entry name" value="PROKAR_LIPOPROTEIN"/>
    <property type="match status" value="1"/>
</dbReference>
<dbReference type="PATRIC" id="fig|1203610.3.peg.1785"/>
<comment type="similarity">
    <text evidence="1">Belongs to the sulfatase family.</text>
</comment>
<evidence type="ECO:0000256" key="2">
    <source>
        <dbReference type="ARBA" id="ARBA00022723"/>
    </source>
</evidence>
<dbReference type="Gene3D" id="3.40.720.10">
    <property type="entry name" value="Alkaline Phosphatase, subunit A"/>
    <property type="match status" value="1"/>
</dbReference>
<dbReference type="EMBL" id="AQHW01000011">
    <property type="protein sequence ID" value="KKB57930.1"/>
    <property type="molecule type" value="Genomic_DNA"/>
</dbReference>
<dbReference type="GO" id="GO:0004065">
    <property type="term" value="F:arylsulfatase activity"/>
    <property type="evidence" value="ECO:0007669"/>
    <property type="project" value="TreeGrafter"/>
</dbReference>
<feature type="chain" id="PRO_5002489553" description="Sulfatase N-terminal domain-containing protein" evidence="6">
    <location>
        <begin position="24"/>
        <end position="558"/>
    </location>
</feature>
<accession>A0A0F5JK12</accession>
<evidence type="ECO:0000256" key="1">
    <source>
        <dbReference type="ARBA" id="ARBA00008779"/>
    </source>
</evidence>